<reference evidence="16 17" key="1">
    <citation type="journal article" date="2016" name="Mol. Biol. Evol.">
        <title>Comparative Genomics of Early-Diverging Mushroom-Forming Fungi Provides Insights into the Origins of Lignocellulose Decay Capabilities.</title>
        <authorList>
            <person name="Nagy L.G."/>
            <person name="Riley R."/>
            <person name="Tritt A."/>
            <person name="Adam C."/>
            <person name="Daum C."/>
            <person name="Floudas D."/>
            <person name="Sun H."/>
            <person name="Yadav J.S."/>
            <person name="Pangilinan J."/>
            <person name="Larsson K.H."/>
            <person name="Matsuura K."/>
            <person name="Barry K."/>
            <person name="Labutti K."/>
            <person name="Kuo R."/>
            <person name="Ohm R.A."/>
            <person name="Bhattacharya S.S."/>
            <person name="Shirouzu T."/>
            <person name="Yoshinaga Y."/>
            <person name="Martin F.M."/>
            <person name="Grigoriev I.V."/>
            <person name="Hibbett D.S."/>
        </authorList>
    </citation>
    <scope>NUCLEOTIDE SEQUENCE [LARGE SCALE GENOMIC DNA]</scope>
    <source>
        <strain evidence="16 17">CBS 109695</strain>
    </source>
</reference>
<feature type="compositionally biased region" description="Low complexity" evidence="12">
    <location>
        <begin position="1311"/>
        <end position="1322"/>
    </location>
</feature>
<feature type="region of interest" description="Disordered" evidence="12">
    <location>
        <begin position="1594"/>
        <end position="1671"/>
    </location>
</feature>
<keyword evidence="2" id="KW-0723">Serine/threonine-protein kinase</keyword>
<dbReference type="Pfam" id="PF00069">
    <property type="entry name" value="Pkinase"/>
    <property type="match status" value="2"/>
</dbReference>
<dbReference type="STRING" id="436010.A0A166FZC8"/>
<feature type="compositionally biased region" description="Polar residues" evidence="12">
    <location>
        <begin position="1620"/>
        <end position="1633"/>
    </location>
</feature>
<dbReference type="GO" id="GO:0005737">
    <property type="term" value="C:cytoplasm"/>
    <property type="evidence" value="ECO:0007669"/>
    <property type="project" value="TreeGrafter"/>
</dbReference>
<evidence type="ECO:0000259" key="14">
    <source>
        <dbReference type="PROSITE" id="PS50110"/>
    </source>
</evidence>
<dbReference type="Gene3D" id="3.30.450.20">
    <property type="entry name" value="PAS domain"/>
    <property type="match status" value="1"/>
</dbReference>
<feature type="region of interest" description="Disordered" evidence="12">
    <location>
        <begin position="87"/>
        <end position="140"/>
    </location>
</feature>
<dbReference type="InterPro" id="IPR000719">
    <property type="entry name" value="Prot_kinase_dom"/>
</dbReference>
<feature type="region of interest" description="Disordered" evidence="12">
    <location>
        <begin position="1698"/>
        <end position="1744"/>
    </location>
</feature>
<dbReference type="GO" id="GO:0004674">
    <property type="term" value="F:protein serine/threonine kinase activity"/>
    <property type="evidence" value="ECO:0007669"/>
    <property type="project" value="UniProtKB-KW"/>
</dbReference>
<dbReference type="Gene3D" id="3.40.50.2300">
    <property type="match status" value="1"/>
</dbReference>
<feature type="region of interest" description="Disordered" evidence="12">
    <location>
        <begin position="1263"/>
        <end position="1288"/>
    </location>
</feature>
<dbReference type="PROSITE" id="PS51285">
    <property type="entry name" value="AGC_KINASE_CTER"/>
    <property type="match status" value="1"/>
</dbReference>
<evidence type="ECO:0000313" key="17">
    <source>
        <dbReference type="Proteomes" id="UP000076532"/>
    </source>
</evidence>
<feature type="compositionally biased region" description="Low complexity" evidence="12">
    <location>
        <begin position="1640"/>
        <end position="1658"/>
    </location>
</feature>
<dbReference type="CDD" id="cd05611">
    <property type="entry name" value="STKc_Rim15_like"/>
    <property type="match status" value="1"/>
</dbReference>
<keyword evidence="6" id="KW-0418">Kinase</keyword>
<dbReference type="InterPro" id="IPR011006">
    <property type="entry name" value="CheY-like_superfamily"/>
</dbReference>
<feature type="compositionally biased region" description="Acidic residues" evidence="12">
    <location>
        <begin position="881"/>
        <end position="897"/>
    </location>
</feature>
<feature type="modified residue" description="4-aspartylphosphate" evidence="10">
    <location>
        <position position="1801"/>
    </location>
</feature>
<dbReference type="InterPro" id="IPR011009">
    <property type="entry name" value="Kinase-like_dom_sf"/>
</dbReference>
<evidence type="ECO:0000256" key="3">
    <source>
        <dbReference type="ARBA" id="ARBA00022553"/>
    </source>
</evidence>
<dbReference type="FunFam" id="1.10.510.10:FF:000580">
    <property type="entry name" value="AGC protein kinase"/>
    <property type="match status" value="1"/>
</dbReference>
<feature type="region of interest" description="Disordered" evidence="12">
    <location>
        <begin position="445"/>
        <end position="467"/>
    </location>
</feature>
<feature type="compositionally biased region" description="Low complexity" evidence="12">
    <location>
        <begin position="259"/>
        <end position="277"/>
    </location>
</feature>
<protein>
    <recommendedName>
        <fullName evidence="1">non-specific serine/threonine protein kinase</fullName>
        <ecNumber evidence="1">2.7.11.1</ecNumber>
    </recommendedName>
</protein>
<evidence type="ECO:0000256" key="1">
    <source>
        <dbReference type="ARBA" id="ARBA00012513"/>
    </source>
</evidence>
<feature type="compositionally biased region" description="Basic and acidic residues" evidence="12">
    <location>
        <begin position="1551"/>
        <end position="1564"/>
    </location>
</feature>
<keyword evidence="3 10" id="KW-0597">Phosphoprotein</keyword>
<keyword evidence="11" id="KW-0175">Coiled coil</keyword>
<feature type="region of interest" description="Disordered" evidence="12">
    <location>
        <begin position="816"/>
        <end position="838"/>
    </location>
</feature>
<dbReference type="EMBL" id="KV417584">
    <property type="protein sequence ID" value="KZP17321.1"/>
    <property type="molecule type" value="Genomic_DNA"/>
</dbReference>
<feature type="compositionally biased region" description="Polar residues" evidence="12">
    <location>
        <begin position="825"/>
        <end position="836"/>
    </location>
</feature>
<dbReference type="GO" id="GO:0005634">
    <property type="term" value="C:nucleus"/>
    <property type="evidence" value="ECO:0007669"/>
    <property type="project" value="TreeGrafter"/>
</dbReference>
<feature type="region of interest" description="Disordered" evidence="12">
    <location>
        <begin position="221"/>
        <end position="295"/>
    </location>
</feature>
<feature type="region of interest" description="Disordered" evidence="12">
    <location>
        <begin position="1311"/>
        <end position="1353"/>
    </location>
</feature>
<dbReference type="OrthoDB" id="162894at2759"/>
<feature type="region of interest" description="Disordered" evidence="12">
    <location>
        <begin position="1"/>
        <end position="45"/>
    </location>
</feature>
<dbReference type="Pfam" id="PF00072">
    <property type="entry name" value="Response_reg"/>
    <property type="match status" value="1"/>
</dbReference>
<evidence type="ECO:0000256" key="11">
    <source>
        <dbReference type="SAM" id="Coils"/>
    </source>
</evidence>
<dbReference type="GO" id="GO:0005524">
    <property type="term" value="F:ATP binding"/>
    <property type="evidence" value="ECO:0007669"/>
    <property type="project" value="UniProtKB-KW"/>
</dbReference>
<dbReference type="PROSITE" id="PS50011">
    <property type="entry name" value="PROTEIN_KINASE_DOM"/>
    <property type="match status" value="1"/>
</dbReference>
<organism evidence="16 17">
    <name type="scientific">Athelia psychrophila</name>
    <dbReference type="NCBI Taxonomy" id="1759441"/>
    <lineage>
        <taxon>Eukaryota</taxon>
        <taxon>Fungi</taxon>
        <taxon>Dikarya</taxon>
        <taxon>Basidiomycota</taxon>
        <taxon>Agaricomycotina</taxon>
        <taxon>Agaricomycetes</taxon>
        <taxon>Agaricomycetidae</taxon>
        <taxon>Atheliales</taxon>
        <taxon>Atheliaceae</taxon>
        <taxon>Athelia</taxon>
    </lineage>
</organism>
<dbReference type="InterPro" id="IPR008271">
    <property type="entry name" value="Ser/Thr_kinase_AS"/>
</dbReference>
<feature type="domain" description="Protein kinase" evidence="13">
    <location>
        <begin position="1107"/>
        <end position="1481"/>
    </location>
</feature>
<dbReference type="Proteomes" id="UP000076532">
    <property type="component" value="Unassembled WGS sequence"/>
</dbReference>
<feature type="domain" description="Response regulatory" evidence="14">
    <location>
        <begin position="1751"/>
        <end position="1868"/>
    </location>
</feature>
<feature type="coiled-coil region" evidence="11">
    <location>
        <begin position="705"/>
        <end position="732"/>
    </location>
</feature>
<dbReference type="GO" id="GO:0000160">
    <property type="term" value="P:phosphorelay signal transduction system"/>
    <property type="evidence" value="ECO:0007669"/>
    <property type="project" value="InterPro"/>
</dbReference>
<evidence type="ECO:0000259" key="13">
    <source>
        <dbReference type="PROSITE" id="PS50011"/>
    </source>
</evidence>
<feature type="region of interest" description="Disordered" evidence="12">
    <location>
        <begin position="1068"/>
        <end position="1097"/>
    </location>
</feature>
<feature type="compositionally biased region" description="Polar residues" evidence="12">
    <location>
        <begin position="924"/>
        <end position="954"/>
    </location>
</feature>
<evidence type="ECO:0000256" key="8">
    <source>
        <dbReference type="ARBA" id="ARBA00047899"/>
    </source>
</evidence>
<dbReference type="SUPFAM" id="SSF52172">
    <property type="entry name" value="CheY-like"/>
    <property type="match status" value="1"/>
</dbReference>
<dbReference type="GO" id="GO:1901992">
    <property type="term" value="P:positive regulation of mitotic cell cycle phase transition"/>
    <property type="evidence" value="ECO:0007669"/>
    <property type="project" value="UniProtKB-ARBA"/>
</dbReference>
<feature type="domain" description="AGC-kinase C-terminal" evidence="15">
    <location>
        <begin position="1482"/>
        <end position="1579"/>
    </location>
</feature>
<dbReference type="SUPFAM" id="SSF56112">
    <property type="entry name" value="Protein kinase-like (PK-like)"/>
    <property type="match status" value="1"/>
</dbReference>
<dbReference type="Gene3D" id="1.10.510.10">
    <property type="entry name" value="Transferase(Phosphotransferase) domain 1"/>
    <property type="match status" value="2"/>
</dbReference>
<dbReference type="InterPro" id="IPR000961">
    <property type="entry name" value="AGC-kinase_C"/>
</dbReference>
<feature type="region of interest" description="Disordered" evidence="12">
    <location>
        <begin position="880"/>
        <end position="960"/>
    </location>
</feature>
<keyword evidence="5" id="KW-0547">Nucleotide-binding</keyword>
<dbReference type="EC" id="2.7.11.1" evidence="1"/>
<keyword evidence="7" id="KW-0067">ATP-binding</keyword>
<evidence type="ECO:0000256" key="12">
    <source>
        <dbReference type="SAM" id="MobiDB-lite"/>
    </source>
</evidence>
<evidence type="ECO:0000256" key="9">
    <source>
        <dbReference type="ARBA" id="ARBA00048679"/>
    </source>
</evidence>
<dbReference type="PANTHER" id="PTHR24356:SF1">
    <property type="entry name" value="SERINE_THREONINE-PROTEIN KINASE GREATWALL"/>
    <property type="match status" value="1"/>
</dbReference>
<feature type="region of interest" description="Disordered" evidence="12">
    <location>
        <begin position="1528"/>
        <end position="1568"/>
    </location>
</feature>
<dbReference type="InterPro" id="IPR050236">
    <property type="entry name" value="Ser_Thr_kinase_AGC"/>
</dbReference>
<evidence type="ECO:0000256" key="7">
    <source>
        <dbReference type="ARBA" id="ARBA00022840"/>
    </source>
</evidence>
<dbReference type="SMART" id="SM00220">
    <property type="entry name" value="S_TKc"/>
    <property type="match status" value="1"/>
</dbReference>
<gene>
    <name evidence="16" type="ORF">FIBSPDRAFT_957332</name>
</gene>
<feature type="compositionally biased region" description="Polar residues" evidence="12">
    <location>
        <begin position="1715"/>
        <end position="1735"/>
    </location>
</feature>
<proteinExistence type="predicted"/>
<comment type="catalytic activity">
    <reaction evidence="9">
        <text>L-seryl-[protein] + ATP = O-phospho-L-seryl-[protein] + ADP + H(+)</text>
        <dbReference type="Rhea" id="RHEA:17989"/>
        <dbReference type="Rhea" id="RHEA-COMP:9863"/>
        <dbReference type="Rhea" id="RHEA-COMP:11604"/>
        <dbReference type="ChEBI" id="CHEBI:15378"/>
        <dbReference type="ChEBI" id="CHEBI:29999"/>
        <dbReference type="ChEBI" id="CHEBI:30616"/>
        <dbReference type="ChEBI" id="CHEBI:83421"/>
        <dbReference type="ChEBI" id="CHEBI:456216"/>
        <dbReference type="EC" id="2.7.11.1"/>
    </reaction>
</comment>
<sequence length="1890" mass="206811">MSEERSTRRAPPSPLVFSPEKVLPPIPLPLSKQPSVNHGSGTNTVSMPFVRRHVTRRLKAAKSECDKELQRVTNNITAFFEERLRENDHERETERDYRDRERDRDSPQLGDVENLRETFTQGRPHSQALSVADDAGSDGGYEAEYEVNRSIVPQRASTYDESHKPPPLMHWSSSPVIHTASLSPSSLKRQTTLPWDHALSHTASSSTTSVVALTGSLTSAMDAASPPRKQHSNNNIPPPSWGNSQNMPNRRLSRTIHIPNRTTRSSNSSRSNSRSRSPLPPPTNHSSFSEVYNSGPVQSLNHRHSRILVDDPIDPIMTALYEIIGVATDITDMSMTQLTSQPKVCETLVQRIQNIGKAWDEHPDWHGRNWYVQVLLAVASLSRVVEWWEAEKSFWNFDDNDDEQDEPLTFVMKPPEEPAMTPAPTPTLEALDPLSQLGAHLAVTSDDENKLRLHRPTSHGRRSRDEMTKNLSAAITKAAEEASPVGANRTMESARVLATERLRLQAETAQSQNIVMELSLDGDHFIWVNHAWRSVIGTDSDGLSGTRISRMLAPSDWNVFRDATQHLQDDDSHTVEVSFKLQVEPEDDRDVSCGTLYQQMEGKGMLMIDREDGQASHTMWVVKPIASPRYELPSPSIALEGGEVGDDPALGEAGDATFADRSGMEPATPFPFSLPISTELLLCRICEGQIPQWYFEKHSETCVEVHRLEAEIAECNESISELRNTIRDLCKAVDKSAGIAPEYRGMPLMSPSSSPGSSSPLHLFRVNKLQRMGVKRMQRRLLEQLEDILSVASEVEVPSLKEEEAMEPIERQRLLSPGSERKMSQIRNWGKPNTQDPALGQLVDDAERVMRQKIDNLVRMQNTIRYSEKIWHEWQERVEAELDEESDSDSDSGEETGEERQPRGVGDAEDDRASFNSEYALARGQSSEPTPMASSPSLEASDTTSTASPRTSAGSSLPAPFLFSPPPPLWPSSPAPPPWQVISKLPARSSTPSSVSSPLALAAPIVASSSANEMPPPMSLNDGPSTGALTIRTQRSAGNLLEPPTSPMLSPRDAVSTRRGHRRHSTAANILLGPGSGPGSGSGTPLSPRLPSAAPLSRATPTSIKDFEIIKPISKGAFGSVFLAKKRATGDYFAIKVLKKADMIAKNQITNVKAERMILMKQAESPFVAKLYFTFQSKENLYLVMEYLNGGDCAALIKTLGCLPEEWTKNYIAEVVLGLEYLHQQGVVHRDLKPDNLLIDQHGHLKLTDFGLSRIGLLGRQTRESQVGLRPRPSHGSRSRPPSMDSAYLSSPLMSAADVLSGGSYFNQRSHPVSSVGVSPHQHPTDDVSESSGSESLAGFPRPRAGTKSNESPLQSFATELTNDLRSHSGLGTPPGEGKFVGTPDYLAPETILGLRGDDATVDWWALGVIAYEFLYGIPPFHAETPEKVFENILSGHIDWHEDWDEFSDEARDFMQQLMTLNTNERLGANGADEVKAHPWFDGMNWDTVTNIEAAFIPQVTDPESTDYFDPRGAIPQLFHEEDHIAHAGASQSAEDSPRLAASMPPPLHVPTDRDGASSGKDDFGSFSFKNLPVLKQANDDVIRKLKTDQMVPLTHTLSDPAPYHSRKRSLSQRIKKQPPSVNTSSLDSRPNQTGPPSPATSTSSIASSPSRTSLPSLNPGGASSHARKPSEYGAVERFKLNHLDGIERRNSLPLPSRLRTASVSSAGEGSGSEQNWASHGSQFDASTTPPSSVHSIDLRKGPDPSDRAVTCLLAEDNPITAKIIETLLIRLGCRCIVVADGSEAISTAMGDIKFDCILMDLHMPVLDGEGAARYIKSTNSKNTSTPIIAISAYSGGGENSEAGNVFAASLSKPLQKADILSVMRSLGFKTSSVPGGPGATKVTATRVVS</sequence>
<evidence type="ECO:0000256" key="4">
    <source>
        <dbReference type="ARBA" id="ARBA00022679"/>
    </source>
</evidence>
<dbReference type="SMART" id="SM00448">
    <property type="entry name" value="REC"/>
    <property type="match status" value="1"/>
</dbReference>
<feature type="compositionally biased region" description="Basic and acidic residues" evidence="12">
    <location>
        <begin position="87"/>
        <end position="106"/>
    </location>
</feature>
<dbReference type="PROSITE" id="PS00108">
    <property type="entry name" value="PROTEIN_KINASE_ST"/>
    <property type="match status" value="1"/>
</dbReference>
<dbReference type="PANTHER" id="PTHR24356">
    <property type="entry name" value="SERINE/THREONINE-PROTEIN KINASE"/>
    <property type="match status" value="1"/>
</dbReference>
<feature type="compositionally biased region" description="Polar residues" evidence="12">
    <location>
        <begin position="117"/>
        <end position="129"/>
    </location>
</feature>
<feature type="compositionally biased region" description="Polar residues" evidence="12">
    <location>
        <begin position="32"/>
        <end position="45"/>
    </location>
</feature>
<dbReference type="FunFam" id="3.30.200.20:FF:001008">
    <property type="entry name" value="Serine/threonine-protein kinase cek1"/>
    <property type="match status" value="1"/>
</dbReference>
<feature type="compositionally biased region" description="Low complexity" evidence="12">
    <location>
        <begin position="1083"/>
        <end position="1097"/>
    </location>
</feature>
<dbReference type="FunFam" id="1.10.510.10:FF:000340">
    <property type="entry name" value="Serine threonine protein kinase"/>
    <property type="match status" value="1"/>
</dbReference>
<evidence type="ECO:0000256" key="5">
    <source>
        <dbReference type="ARBA" id="ARBA00022741"/>
    </source>
</evidence>
<evidence type="ECO:0000256" key="10">
    <source>
        <dbReference type="PROSITE-ProRule" id="PRU00169"/>
    </source>
</evidence>
<evidence type="ECO:0000256" key="6">
    <source>
        <dbReference type="ARBA" id="ARBA00022777"/>
    </source>
</evidence>
<feature type="compositionally biased region" description="Basic residues" evidence="12">
    <location>
        <begin position="452"/>
        <end position="462"/>
    </location>
</feature>
<dbReference type="InterPro" id="IPR001789">
    <property type="entry name" value="Sig_transdc_resp-reg_receiver"/>
</dbReference>
<accession>A0A166FZC8</accession>
<feature type="compositionally biased region" description="Polar residues" evidence="12">
    <location>
        <begin position="285"/>
        <end position="295"/>
    </location>
</feature>
<feature type="compositionally biased region" description="Low complexity" evidence="12">
    <location>
        <begin position="1698"/>
        <end position="1714"/>
    </location>
</feature>
<feature type="compositionally biased region" description="Basic residues" evidence="12">
    <location>
        <begin position="1605"/>
        <end position="1617"/>
    </location>
</feature>
<evidence type="ECO:0000256" key="2">
    <source>
        <dbReference type="ARBA" id="ARBA00022527"/>
    </source>
</evidence>
<evidence type="ECO:0000313" key="16">
    <source>
        <dbReference type="EMBL" id="KZP17321.1"/>
    </source>
</evidence>
<name>A0A166FZC8_9AGAM</name>
<evidence type="ECO:0000259" key="15">
    <source>
        <dbReference type="PROSITE" id="PS51285"/>
    </source>
</evidence>
<dbReference type="PROSITE" id="PS50110">
    <property type="entry name" value="RESPONSE_REGULATORY"/>
    <property type="match status" value="1"/>
</dbReference>
<dbReference type="Gene3D" id="3.30.200.20">
    <property type="entry name" value="Phosphorylase Kinase, domain 1"/>
    <property type="match status" value="2"/>
</dbReference>
<dbReference type="CDD" id="cd17546">
    <property type="entry name" value="REC_hyHK_CKI1_RcsC-like"/>
    <property type="match status" value="1"/>
</dbReference>
<keyword evidence="4" id="KW-0808">Transferase</keyword>
<keyword evidence="17" id="KW-1185">Reference proteome</keyword>
<comment type="catalytic activity">
    <reaction evidence="8">
        <text>L-threonyl-[protein] + ATP = O-phospho-L-threonyl-[protein] + ADP + H(+)</text>
        <dbReference type="Rhea" id="RHEA:46608"/>
        <dbReference type="Rhea" id="RHEA-COMP:11060"/>
        <dbReference type="Rhea" id="RHEA-COMP:11605"/>
        <dbReference type="ChEBI" id="CHEBI:15378"/>
        <dbReference type="ChEBI" id="CHEBI:30013"/>
        <dbReference type="ChEBI" id="CHEBI:30616"/>
        <dbReference type="ChEBI" id="CHEBI:61977"/>
        <dbReference type="ChEBI" id="CHEBI:456216"/>
        <dbReference type="EC" id="2.7.11.1"/>
    </reaction>
</comment>